<dbReference type="Proteomes" id="UP001597023">
    <property type="component" value="Unassembled WGS sequence"/>
</dbReference>
<dbReference type="CDD" id="cd21123">
    <property type="entry name" value="SPASM_MftC-like"/>
    <property type="match status" value="1"/>
</dbReference>
<dbReference type="PROSITE" id="PS51918">
    <property type="entry name" value="RADICAL_SAM"/>
    <property type="match status" value="1"/>
</dbReference>
<evidence type="ECO:0000256" key="6">
    <source>
        <dbReference type="ARBA" id="ARBA00023014"/>
    </source>
</evidence>
<dbReference type="SFLD" id="SFLDG01386">
    <property type="entry name" value="main_SPASM_domain-containing"/>
    <property type="match status" value="1"/>
</dbReference>
<gene>
    <name evidence="8" type="ORF">ACFQZ6_27425</name>
</gene>
<keyword evidence="9" id="KW-1185">Reference proteome</keyword>
<evidence type="ECO:0000313" key="9">
    <source>
        <dbReference type="Proteomes" id="UP001597023"/>
    </source>
</evidence>
<dbReference type="SFLD" id="SFLDS00029">
    <property type="entry name" value="Radical_SAM"/>
    <property type="match status" value="1"/>
</dbReference>
<dbReference type="PANTHER" id="PTHR11228:SF34">
    <property type="entry name" value="TUNGSTEN-CONTAINING ALDEHYDE FERREDOXIN OXIDOREDUCTASE COFACTOR MODIFYING PROTEIN"/>
    <property type="match status" value="1"/>
</dbReference>
<sequence length="408" mass="44369">MAPVNAVRAIRRQHQDVAEKPFIVIWESTRACPLACLHCRAEAVPDRDPRELDTAAAKDLLHQVAAFGHPAPIFVITGGDPFQRPDLLELIGYGEQAGVRVAVSPSGTPTLTPERLREVHEAGAVGLSLSLDGSTAALHDGFRGVPGVYRWTLDAWDAARALGMKVQINTTVNRRNLRDLPDVVRLVHEHGAMLWSAFFLVPTGRGRQLGVLTPQEAEDVLNFVYDVGLTVPAKTTEAHHFRRVALQRKILTDLGEDHVSALGLGSLYRELRWRAADLGLDSGGRRARRPPLDVNAGRGFVFVSHTGTVHPSGFLPLGAGNVRRTPLPEIYRTSELFTGLRDADRLGGRCGACEFRRVCGGSRSRAYGVTGDPYAEEPWCGYRPGSFPHQRELAAVLAAGPPPPQGAK</sequence>
<evidence type="ECO:0000256" key="3">
    <source>
        <dbReference type="ARBA" id="ARBA00022691"/>
    </source>
</evidence>
<dbReference type="NCBIfam" id="TIGR04053">
    <property type="entry name" value="TIGR04053 family radical SAM/SPASM domain-containing protein"/>
    <property type="match status" value="1"/>
</dbReference>
<dbReference type="Gene3D" id="3.20.20.70">
    <property type="entry name" value="Aldolase class I"/>
    <property type="match status" value="2"/>
</dbReference>
<comment type="cofactor">
    <cofactor evidence="1">
        <name>[4Fe-4S] cluster</name>
        <dbReference type="ChEBI" id="CHEBI:49883"/>
    </cofactor>
</comment>
<evidence type="ECO:0000256" key="4">
    <source>
        <dbReference type="ARBA" id="ARBA00022723"/>
    </source>
</evidence>
<proteinExistence type="predicted"/>
<dbReference type="InterPro" id="IPR017200">
    <property type="entry name" value="PqqE-like"/>
</dbReference>
<dbReference type="SMART" id="SM00729">
    <property type="entry name" value="Elp3"/>
    <property type="match status" value="1"/>
</dbReference>
<dbReference type="PIRSF" id="PIRSF037420">
    <property type="entry name" value="PQQ_syn_pqqE"/>
    <property type="match status" value="1"/>
</dbReference>
<dbReference type="SUPFAM" id="SSF102114">
    <property type="entry name" value="Radical SAM enzymes"/>
    <property type="match status" value="1"/>
</dbReference>
<evidence type="ECO:0000256" key="5">
    <source>
        <dbReference type="ARBA" id="ARBA00023004"/>
    </source>
</evidence>
<keyword evidence="4" id="KW-0479">Metal-binding</keyword>
<accession>A0ABW2WEE2</accession>
<reference evidence="9" key="1">
    <citation type="journal article" date="2019" name="Int. J. Syst. Evol. Microbiol.">
        <title>The Global Catalogue of Microorganisms (GCM) 10K type strain sequencing project: providing services to taxonomists for standard genome sequencing and annotation.</title>
        <authorList>
            <consortium name="The Broad Institute Genomics Platform"/>
            <consortium name="The Broad Institute Genome Sequencing Center for Infectious Disease"/>
            <person name="Wu L."/>
            <person name="Ma J."/>
        </authorList>
    </citation>
    <scope>NUCLEOTIDE SEQUENCE [LARGE SCALE GENOMIC DNA]</scope>
    <source>
        <strain evidence="9">CGMCC 4.7400</strain>
    </source>
</reference>
<dbReference type="EMBL" id="JBHTEB010000001">
    <property type="protein sequence ID" value="MFD0317878.1"/>
    <property type="molecule type" value="Genomic_DNA"/>
</dbReference>
<evidence type="ECO:0000313" key="8">
    <source>
        <dbReference type="EMBL" id="MFD0317878.1"/>
    </source>
</evidence>
<dbReference type="Pfam" id="PF04055">
    <property type="entry name" value="Radical_SAM"/>
    <property type="match status" value="1"/>
</dbReference>
<keyword evidence="2" id="KW-0004">4Fe-4S</keyword>
<protein>
    <submittedName>
        <fullName evidence="8">TIGR04053 family radical SAM/SPASM domain-containing protein</fullName>
    </submittedName>
</protein>
<name>A0ABW2WEE2_9ACTN</name>
<evidence type="ECO:0000259" key="7">
    <source>
        <dbReference type="PROSITE" id="PS51918"/>
    </source>
</evidence>
<keyword evidence="5" id="KW-0408">Iron</keyword>
<organism evidence="8 9">
    <name type="scientific">Streptomyces flavalbus</name>
    <dbReference type="NCBI Taxonomy" id="2665155"/>
    <lineage>
        <taxon>Bacteria</taxon>
        <taxon>Bacillati</taxon>
        <taxon>Actinomycetota</taxon>
        <taxon>Actinomycetes</taxon>
        <taxon>Kitasatosporales</taxon>
        <taxon>Streptomycetaceae</taxon>
        <taxon>Streptomyces</taxon>
    </lineage>
</organism>
<dbReference type="InterPro" id="IPR007197">
    <property type="entry name" value="rSAM"/>
</dbReference>
<dbReference type="CDD" id="cd01335">
    <property type="entry name" value="Radical_SAM"/>
    <property type="match status" value="1"/>
</dbReference>
<dbReference type="SFLD" id="SFLDG01067">
    <property type="entry name" value="SPASM/twitch_domain_containing"/>
    <property type="match status" value="1"/>
</dbReference>
<dbReference type="InterPro" id="IPR006638">
    <property type="entry name" value="Elp3/MiaA/NifB-like_rSAM"/>
</dbReference>
<dbReference type="InterPro" id="IPR050377">
    <property type="entry name" value="Radical_SAM_PqqE_MftC-like"/>
</dbReference>
<dbReference type="InterPro" id="IPR058240">
    <property type="entry name" value="rSAM_sf"/>
</dbReference>
<comment type="caution">
    <text evidence="8">The sequence shown here is derived from an EMBL/GenBank/DDBJ whole genome shotgun (WGS) entry which is preliminary data.</text>
</comment>
<dbReference type="InterPro" id="IPR013785">
    <property type="entry name" value="Aldolase_TIM"/>
</dbReference>
<feature type="domain" description="Radical SAM core" evidence="7">
    <location>
        <begin position="18"/>
        <end position="242"/>
    </location>
</feature>
<evidence type="ECO:0000256" key="2">
    <source>
        <dbReference type="ARBA" id="ARBA00022485"/>
    </source>
</evidence>
<dbReference type="PANTHER" id="PTHR11228">
    <property type="entry name" value="RADICAL SAM DOMAIN PROTEIN"/>
    <property type="match status" value="1"/>
</dbReference>
<dbReference type="RefSeq" id="WP_381613929.1">
    <property type="nucleotide sequence ID" value="NZ_JBHTEB010000001.1"/>
</dbReference>
<evidence type="ECO:0000256" key="1">
    <source>
        <dbReference type="ARBA" id="ARBA00001966"/>
    </source>
</evidence>
<keyword evidence="3" id="KW-0949">S-adenosyl-L-methionine</keyword>
<keyword evidence="6" id="KW-0411">Iron-sulfur</keyword>